<dbReference type="InterPro" id="IPR001412">
    <property type="entry name" value="aa-tRNA-synth_I_CS"/>
</dbReference>
<evidence type="ECO:0000256" key="2">
    <source>
        <dbReference type="ARBA" id="ARBA00022723"/>
    </source>
</evidence>
<evidence type="ECO:0000256" key="3">
    <source>
        <dbReference type="ARBA" id="ARBA00022741"/>
    </source>
</evidence>
<feature type="binding site" evidence="7">
    <location>
        <position position="42"/>
    </location>
    <ligand>
        <name>L-glutamate</name>
        <dbReference type="ChEBI" id="CHEBI:29985"/>
    </ligand>
</feature>
<feature type="binding site" evidence="7">
    <location>
        <position position="106"/>
    </location>
    <ligand>
        <name>Zn(2+)</name>
        <dbReference type="ChEBI" id="CHEBI:29105"/>
    </ligand>
</feature>
<feature type="short sequence motif" description="'KMSKS' region" evidence="7">
    <location>
        <begin position="249"/>
        <end position="253"/>
    </location>
</feature>
<evidence type="ECO:0000256" key="7">
    <source>
        <dbReference type="HAMAP-Rule" id="MF_01428"/>
    </source>
</evidence>
<evidence type="ECO:0000313" key="11">
    <source>
        <dbReference type="Proteomes" id="UP000680304"/>
    </source>
</evidence>
<comment type="function">
    <text evidence="7">Catalyzes the tRNA-independent activation of glutamate in presence of ATP and the subsequent transfer of glutamate onto a tRNA(Asp). Glutamate is transferred on the 2-amino-5-(4,5-dihydroxy-2-cyclopenten-1-yl) moiety of the queuosine in the wobble position of the QUC anticodon.</text>
</comment>
<dbReference type="NCBIfam" id="NF004315">
    <property type="entry name" value="PRK05710.1-4"/>
    <property type="match status" value="1"/>
</dbReference>
<keyword evidence="11" id="KW-1185">Reference proteome</keyword>
<proteinExistence type="inferred from homology"/>
<dbReference type="InterPro" id="IPR000924">
    <property type="entry name" value="Glu/Gln-tRNA-synth"/>
</dbReference>
<keyword evidence="5 7" id="KW-0067">ATP-binding</keyword>
<evidence type="ECO:0000313" key="10">
    <source>
        <dbReference type="EMBL" id="GIQ62484.1"/>
    </source>
</evidence>
<dbReference type="InterPro" id="IPR049940">
    <property type="entry name" value="GluQ/Sye"/>
</dbReference>
<keyword evidence="8" id="KW-0648">Protein biosynthesis</keyword>
<evidence type="ECO:0000256" key="1">
    <source>
        <dbReference type="ARBA" id="ARBA00022598"/>
    </source>
</evidence>
<evidence type="ECO:0000259" key="9">
    <source>
        <dbReference type="Pfam" id="PF00749"/>
    </source>
</evidence>
<feature type="binding site" evidence="7">
    <location>
        <position position="134"/>
    </location>
    <ligand>
        <name>Zn(2+)</name>
        <dbReference type="ChEBI" id="CHEBI:29105"/>
    </ligand>
</feature>
<dbReference type="PANTHER" id="PTHR43311">
    <property type="entry name" value="GLUTAMATE--TRNA LIGASE"/>
    <property type="match status" value="1"/>
</dbReference>
<dbReference type="HAMAP" id="MF_01428">
    <property type="entry name" value="Glu_Q_tRNA_synth"/>
    <property type="match status" value="1"/>
</dbReference>
<evidence type="ECO:0000256" key="6">
    <source>
        <dbReference type="ARBA" id="ARBA00023146"/>
    </source>
</evidence>
<feature type="binding site" evidence="7">
    <location>
        <position position="211"/>
    </location>
    <ligand>
        <name>L-glutamate</name>
        <dbReference type="ChEBI" id="CHEBI:29985"/>
    </ligand>
</feature>
<dbReference type="Gene3D" id="3.40.50.620">
    <property type="entry name" value="HUPs"/>
    <property type="match status" value="1"/>
</dbReference>
<dbReference type="SUPFAM" id="SSF52374">
    <property type="entry name" value="Nucleotidylyl transferase"/>
    <property type="match status" value="1"/>
</dbReference>
<dbReference type="Proteomes" id="UP000680304">
    <property type="component" value="Unassembled WGS sequence"/>
</dbReference>
<gene>
    <name evidence="7 10" type="primary">gluQ</name>
    <name evidence="10" type="ORF">PACILC2_10520</name>
</gene>
<dbReference type="NCBIfam" id="NF004314">
    <property type="entry name" value="PRK05710.1-3"/>
    <property type="match status" value="1"/>
</dbReference>
<keyword evidence="3 7" id="KW-0547">Nucleotide-binding</keyword>
<feature type="binding site" evidence="7">
    <location>
        <position position="130"/>
    </location>
    <ligand>
        <name>Zn(2+)</name>
        <dbReference type="ChEBI" id="CHEBI:29105"/>
    </ligand>
</feature>
<dbReference type="EC" id="6.1.1.-" evidence="7"/>
<protein>
    <recommendedName>
        <fullName evidence="7">Glutamyl-Q tRNA(Asp) synthetase</fullName>
        <shortName evidence="7">Glu-Q-RSs</shortName>
        <ecNumber evidence="7">6.1.1.-</ecNumber>
    </recommendedName>
</protein>
<feature type="binding site" evidence="7">
    <location>
        <position position="252"/>
    </location>
    <ligand>
        <name>ATP</name>
        <dbReference type="ChEBI" id="CHEBI:30616"/>
    </ligand>
</feature>
<dbReference type="PANTHER" id="PTHR43311:SF1">
    <property type="entry name" value="GLUTAMYL-Q TRNA(ASP) SYNTHETASE"/>
    <property type="match status" value="1"/>
</dbReference>
<comment type="cofactor">
    <cofactor evidence="7">
        <name>Zn(2+)</name>
        <dbReference type="ChEBI" id="CHEBI:29105"/>
    </cofactor>
    <text evidence="7">Binds 1 zinc ion per subunit.</text>
</comment>
<sequence>MTVRGRFAPTPSGFLHIGNARTALLAWLQVRKAGGQFLLRMEDIDKPRSRPEYARQIIDDLRWLGLDWDEGPDVGGPFAPYVQSEREALYEEALSKLDAAGLLYPCYCSRAELQAIASAPHGLASEGPAYPGTCRELTAAEREARAARKPPSLRFMTDNAPIFFEDLAAGRQSFPGGPGGDFIVKRADGIFSYQLAVVVDDAAMGITDVLRGSDLLDSTARQLVLFEALGLAPPRYAHVPLLNGPDGRRLSKRHGAVALAALRSAGTSAENLVGYLAYWSGLLDRPEPVRAEELIPGFRLSRVPKHPVAVSADVLERLGGGKG</sequence>
<dbReference type="InterPro" id="IPR022380">
    <property type="entry name" value="Glu-Q_tRNA(Asp)_Synthase"/>
</dbReference>
<evidence type="ECO:0000256" key="5">
    <source>
        <dbReference type="ARBA" id="ARBA00022840"/>
    </source>
</evidence>
<dbReference type="EMBL" id="BOVJ01000033">
    <property type="protein sequence ID" value="GIQ62484.1"/>
    <property type="molecule type" value="Genomic_DNA"/>
</dbReference>
<keyword evidence="4 7" id="KW-0862">Zinc</keyword>
<organism evidence="10 11">
    <name type="scientific">Paenibacillus cisolokensis</name>
    <dbReference type="NCBI Taxonomy" id="1658519"/>
    <lineage>
        <taxon>Bacteria</taxon>
        <taxon>Bacillati</taxon>
        <taxon>Bacillota</taxon>
        <taxon>Bacilli</taxon>
        <taxon>Bacillales</taxon>
        <taxon>Paenibacillaceae</taxon>
        <taxon>Paenibacillus</taxon>
    </lineage>
</organism>
<feature type="domain" description="Glutamyl/glutaminyl-tRNA synthetase class Ib catalytic" evidence="9">
    <location>
        <begin position="3"/>
        <end position="315"/>
    </location>
</feature>
<comment type="caution">
    <text evidence="10">The sequence shown here is derived from an EMBL/GenBank/DDBJ whole genome shotgun (WGS) entry which is preliminary data.</text>
</comment>
<dbReference type="InterPro" id="IPR014729">
    <property type="entry name" value="Rossmann-like_a/b/a_fold"/>
</dbReference>
<accession>A0ABQ4N2Q7</accession>
<keyword evidence="1 7" id="KW-0436">Ligase</keyword>
<keyword evidence="6 7" id="KW-0030">Aminoacyl-tRNA synthetase</keyword>
<dbReference type="NCBIfam" id="TIGR03838">
    <property type="entry name" value="queuosine_YadB"/>
    <property type="match status" value="1"/>
</dbReference>
<dbReference type="Pfam" id="PF00749">
    <property type="entry name" value="tRNA-synt_1c"/>
    <property type="match status" value="1"/>
</dbReference>
<feature type="short sequence motif" description="'HIGH' region" evidence="7">
    <location>
        <begin position="9"/>
        <end position="19"/>
    </location>
</feature>
<feature type="binding site" evidence="7">
    <location>
        <begin position="6"/>
        <end position="10"/>
    </location>
    <ligand>
        <name>L-glutamate</name>
        <dbReference type="ChEBI" id="CHEBI:29985"/>
    </ligand>
</feature>
<evidence type="ECO:0000256" key="8">
    <source>
        <dbReference type="RuleBase" id="RU363037"/>
    </source>
</evidence>
<comment type="similarity">
    <text evidence="7">Belongs to the class-I aminoacyl-tRNA synthetase family. GluQ subfamily.</text>
</comment>
<feature type="binding site" evidence="7">
    <location>
        <position position="193"/>
    </location>
    <ligand>
        <name>L-glutamate</name>
        <dbReference type="ChEBI" id="CHEBI:29985"/>
    </ligand>
</feature>
<dbReference type="PROSITE" id="PS00178">
    <property type="entry name" value="AA_TRNA_LIGASE_I"/>
    <property type="match status" value="1"/>
</dbReference>
<dbReference type="PRINTS" id="PR00987">
    <property type="entry name" value="TRNASYNTHGLU"/>
</dbReference>
<evidence type="ECO:0000256" key="4">
    <source>
        <dbReference type="ARBA" id="ARBA00022833"/>
    </source>
</evidence>
<name>A0ABQ4N2Q7_9BACL</name>
<dbReference type="InterPro" id="IPR020058">
    <property type="entry name" value="Glu/Gln-tRNA-synth_Ib_cat-dom"/>
</dbReference>
<feature type="binding site" evidence="7">
    <location>
        <position position="108"/>
    </location>
    <ligand>
        <name>Zn(2+)</name>
        <dbReference type="ChEBI" id="CHEBI:29105"/>
    </ligand>
</feature>
<keyword evidence="2 7" id="KW-0479">Metal-binding</keyword>
<reference evidence="10 11" key="1">
    <citation type="submission" date="2021-04" db="EMBL/GenBank/DDBJ databases">
        <title>Draft genome sequence of Paenibacillus cisolokensis, LC2-13A.</title>
        <authorList>
            <person name="Uke A."/>
            <person name="Chhe C."/>
            <person name="Baramee S."/>
            <person name="Kosugi A."/>
        </authorList>
    </citation>
    <scope>NUCLEOTIDE SEQUENCE [LARGE SCALE GENOMIC DNA]</scope>
    <source>
        <strain evidence="10 11">LC2-13A</strain>
    </source>
</reference>